<sequence length="331" mass="36394">MNRYAQSLKDVLKTPVKDASVVSFHGETRCLTREARAIIRFVHGLKVLDASELAGVFDSNKRAVERVVGNQYHGSKMDADDVREDRGWIHPVLLGLLEDWGGGAFWGGAKKTKKQLKKDRKKNAESAASSSSDSQESISGSEKRGADNKPASSAHVVEDSQVSRITRRGRKAPLPSPPASTVEPSPAPERKVKRKRRQPASSVSVEAEVEADDEPSQPPKPKRARRSPASASASPSTPTNTNTNTPPVASASDFHRLQSFFHDLKYVPADLKRLNELGLGPAELLLTRSFEKEEAEVYFGDILRAYSKPIVVRAMAHVVYSAAERHWKVLE</sequence>
<evidence type="ECO:0000313" key="3">
    <source>
        <dbReference type="Proteomes" id="UP000284706"/>
    </source>
</evidence>
<dbReference type="OrthoDB" id="10581004at2759"/>
<dbReference type="Proteomes" id="UP000284706">
    <property type="component" value="Unassembled WGS sequence"/>
</dbReference>
<reference evidence="2 3" key="1">
    <citation type="journal article" date="2018" name="Evol. Lett.">
        <title>Horizontal gene cluster transfer increased hallucinogenic mushroom diversity.</title>
        <authorList>
            <person name="Reynolds H.T."/>
            <person name="Vijayakumar V."/>
            <person name="Gluck-Thaler E."/>
            <person name="Korotkin H.B."/>
            <person name="Matheny P.B."/>
            <person name="Slot J.C."/>
        </authorList>
    </citation>
    <scope>NUCLEOTIDE SEQUENCE [LARGE SCALE GENOMIC DNA]</scope>
    <source>
        <strain evidence="2 3">SRW20</strain>
    </source>
</reference>
<evidence type="ECO:0000256" key="1">
    <source>
        <dbReference type="SAM" id="MobiDB-lite"/>
    </source>
</evidence>
<dbReference type="AlphaFoldDB" id="A0A409X533"/>
<keyword evidence="3" id="KW-1185">Reference proteome</keyword>
<feature type="region of interest" description="Disordered" evidence="1">
    <location>
        <begin position="108"/>
        <end position="250"/>
    </location>
</feature>
<comment type="caution">
    <text evidence="2">The sequence shown here is derived from an EMBL/GenBank/DDBJ whole genome shotgun (WGS) entry which is preliminary data.</text>
</comment>
<name>A0A409X533_9AGAR</name>
<feature type="compositionally biased region" description="Basic residues" evidence="1">
    <location>
        <begin position="110"/>
        <end position="121"/>
    </location>
</feature>
<gene>
    <name evidence="2" type="ORF">CVT26_004948</name>
</gene>
<dbReference type="InParanoid" id="A0A409X533"/>
<feature type="compositionally biased region" description="Low complexity" evidence="1">
    <location>
        <begin position="227"/>
        <end position="250"/>
    </location>
</feature>
<organism evidence="2 3">
    <name type="scientific">Gymnopilus dilepis</name>
    <dbReference type="NCBI Taxonomy" id="231916"/>
    <lineage>
        <taxon>Eukaryota</taxon>
        <taxon>Fungi</taxon>
        <taxon>Dikarya</taxon>
        <taxon>Basidiomycota</taxon>
        <taxon>Agaricomycotina</taxon>
        <taxon>Agaricomycetes</taxon>
        <taxon>Agaricomycetidae</taxon>
        <taxon>Agaricales</taxon>
        <taxon>Agaricineae</taxon>
        <taxon>Hymenogastraceae</taxon>
        <taxon>Gymnopilus</taxon>
    </lineage>
</organism>
<evidence type="ECO:0000313" key="2">
    <source>
        <dbReference type="EMBL" id="PPQ85814.1"/>
    </source>
</evidence>
<proteinExistence type="predicted"/>
<feature type="compositionally biased region" description="Low complexity" evidence="1">
    <location>
        <begin position="125"/>
        <end position="140"/>
    </location>
</feature>
<dbReference type="EMBL" id="NHYE01004213">
    <property type="protein sequence ID" value="PPQ85814.1"/>
    <property type="molecule type" value="Genomic_DNA"/>
</dbReference>
<protein>
    <submittedName>
        <fullName evidence="2">Uncharacterized protein</fullName>
    </submittedName>
</protein>
<accession>A0A409X533</accession>